<name>A0ACC2I533_9PLEO</name>
<protein>
    <submittedName>
        <fullName evidence="1">Uncharacterized protein</fullName>
    </submittedName>
</protein>
<comment type="caution">
    <text evidence="1">The sequence shown here is derived from an EMBL/GenBank/DDBJ whole genome shotgun (WGS) entry which is preliminary data.</text>
</comment>
<accession>A0ACC2I533</accession>
<proteinExistence type="predicted"/>
<dbReference type="Proteomes" id="UP001153331">
    <property type="component" value="Unassembled WGS sequence"/>
</dbReference>
<sequence>MVVATDNRPIGLVSRCDVTEGDEVEIGINYTVPWTPTLREEGYWHVYKACVSDLMEAAPAGRLESAIDVSDSFRSVGSSRDRSPVVEDLQ</sequence>
<gene>
    <name evidence="1" type="ORF">OPT61_g6743</name>
</gene>
<dbReference type="EMBL" id="JAPHNI010000502">
    <property type="protein sequence ID" value="KAJ8110410.1"/>
    <property type="molecule type" value="Genomic_DNA"/>
</dbReference>
<organism evidence="1 2">
    <name type="scientific">Boeremia exigua</name>
    <dbReference type="NCBI Taxonomy" id="749465"/>
    <lineage>
        <taxon>Eukaryota</taxon>
        <taxon>Fungi</taxon>
        <taxon>Dikarya</taxon>
        <taxon>Ascomycota</taxon>
        <taxon>Pezizomycotina</taxon>
        <taxon>Dothideomycetes</taxon>
        <taxon>Pleosporomycetidae</taxon>
        <taxon>Pleosporales</taxon>
        <taxon>Pleosporineae</taxon>
        <taxon>Didymellaceae</taxon>
        <taxon>Boeremia</taxon>
    </lineage>
</organism>
<evidence type="ECO:0000313" key="2">
    <source>
        <dbReference type="Proteomes" id="UP001153331"/>
    </source>
</evidence>
<keyword evidence="2" id="KW-1185">Reference proteome</keyword>
<evidence type="ECO:0000313" key="1">
    <source>
        <dbReference type="EMBL" id="KAJ8110410.1"/>
    </source>
</evidence>
<reference evidence="1" key="1">
    <citation type="submission" date="2022-11" db="EMBL/GenBank/DDBJ databases">
        <title>Genome Sequence of Boeremia exigua.</title>
        <authorList>
            <person name="Buettner E."/>
        </authorList>
    </citation>
    <scope>NUCLEOTIDE SEQUENCE</scope>
    <source>
        <strain evidence="1">CU02</strain>
    </source>
</reference>